<evidence type="ECO:0000313" key="2">
    <source>
        <dbReference type="Proteomes" id="UP000265520"/>
    </source>
</evidence>
<gene>
    <name evidence="1" type="ORF">A2U01_0009030</name>
</gene>
<protein>
    <submittedName>
        <fullName evidence="1">Uncharacterized protein</fullName>
    </submittedName>
</protein>
<keyword evidence="2" id="KW-1185">Reference proteome</keyword>
<dbReference type="AlphaFoldDB" id="A0A392MMG1"/>
<dbReference type="EMBL" id="LXQA010013592">
    <property type="protein sequence ID" value="MCH88149.1"/>
    <property type="molecule type" value="Genomic_DNA"/>
</dbReference>
<dbReference type="Proteomes" id="UP000265520">
    <property type="component" value="Unassembled WGS sequence"/>
</dbReference>
<proteinExistence type="predicted"/>
<sequence>MASSSQPRIEVPFAGRWNDLTVKEDATNSTPVVKEIFPCYETCEPRVFNSTPYNFGFLKQANKVFRSAPYAENKVYLPWLDRVEKDFGNFWKRHGIFDLIQLSRVGPTYYLEMLLAVEVKTVLMYVLMTTNLME</sequence>
<evidence type="ECO:0000313" key="1">
    <source>
        <dbReference type="EMBL" id="MCH88149.1"/>
    </source>
</evidence>
<organism evidence="1 2">
    <name type="scientific">Trifolium medium</name>
    <dbReference type="NCBI Taxonomy" id="97028"/>
    <lineage>
        <taxon>Eukaryota</taxon>
        <taxon>Viridiplantae</taxon>
        <taxon>Streptophyta</taxon>
        <taxon>Embryophyta</taxon>
        <taxon>Tracheophyta</taxon>
        <taxon>Spermatophyta</taxon>
        <taxon>Magnoliopsida</taxon>
        <taxon>eudicotyledons</taxon>
        <taxon>Gunneridae</taxon>
        <taxon>Pentapetalae</taxon>
        <taxon>rosids</taxon>
        <taxon>fabids</taxon>
        <taxon>Fabales</taxon>
        <taxon>Fabaceae</taxon>
        <taxon>Papilionoideae</taxon>
        <taxon>50 kb inversion clade</taxon>
        <taxon>NPAAA clade</taxon>
        <taxon>Hologalegina</taxon>
        <taxon>IRL clade</taxon>
        <taxon>Trifolieae</taxon>
        <taxon>Trifolium</taxon>
    </lineage>
</organism>
<name>A0A392MMG1_9FABA</name>
<accession>A0A392MMG1</accession>
<reference evidence="1 2" key="1">
    <citation type="journal article" date="2018" name="Front. Plant Sci.">
        <title>Red Clover (Trifolium pratense) and Zigzag Clover (T. medium) - A Picture of Genomic Similarities and Differences.</title>
        <authorList>
            <person name="Dluhosova J."/>
            <person name="Istvanek J."/>
            <person name="Nedelnik J."/>
            <person name="Repkova J."/>
        </authorList>
    </citation>
    <scope>NUCLEOTIDE SEQUENCE [LARGE SCALE GENOMIC DNA]</scope>
    <source>
        <strain evidence="2">cv. 10/8</strain>
        <tissue evidence="1">Leaf</tissue>
    </source>
</reference>
<comment type="caution">
    <text evidence="1">The sequence shown here is derived from an EMBL/GenBank/DDBJ whole genome shotgun (WGS) entry which is preliminary data.</text>
</comment>